<proteinExistence type="predicted"/>
<dbReference type="AlphaFoldDB" id="A0A7G9GR21"/>
<evidence type="ECO:0000259" key="1">
    <source>
        <dbReference type="Pfam" id="PF04326"/>
    </source>
</evidence>
<dbReference type="Pfam" id="PF13749">
    <property type="entry name" value="HATPase_c_4"/>
    <property type="match status" value="1"/>
</dbReference>
<dbReference type="InterPro" id="IPR036388">
    <property type="entry name" value="WH-like_DNA-bd_sf"/>
</dbReference>
<evidence type="ECO:0000313" key="3">
    <source>
        <dbReference type="Proteomes" id="UP000515856"/>
    </source>
</evidence>
<sequence>MDIENLIGEVTTYDKKQAVEKRKVKSWLKSVSAFANTLGGILIFGIDDEDQVIGLENVKKDSEFISQKIKERIDPIPQTNMHIKQINDKNILLLEVFKGEETPYYYAGDNVMEAYLRIDNESVVANATELKRLVLRGKNSSFDSLSSVYRFDDFAFSKLKERFKQWTQKSFEDKMFYSFHIVDANGYLTNAGAIIADESPIYQNRLFCTRWNGLTKAGGIIDAFDSDEYHGSIISLLRDGEDFIKRNTKTMWKKSPFSRIEMPEYVYQSTSEALVNALIHRDYMTIGSEVHVDIFDDRMEIYSPGGMLNGSSIQDLDIRYIASKRRNPVLADIFNRLGFMERQGSGLSKIIHEYEHQKNFKEEKRPVFYSDRTQFRVILPNLNYQDMIQYEEYHYPDIDTKIHEHDFGIKFDTNCDTNDTNQHLTQNEYHILKLIIENPHITQKQLADITCLSIATVKRNTKALADKGYIKRIGSTKGYWLILES</sequence>
<feature type="domain" description="Schlafen AlbA-2" evidence="1">
    <location>
        <begin position="9"/>
        <end position="124"/>
    </location>
</feature>
<reference evidence="2 3" key="1">
    <citation type="submission" date="2020-08" db="EMBL/GenBank/DDBJ databases">
        <authorList>
            <person name="Liu C."/>
            <person name="Sun Q."/>
        </authorList>
    </citation>
    <scope>NUCLEOTIDE SEQUENCE [LARGE SCALE GENOMIC DNA]</scope>
    <source>
        <strain evidence="2 3">NSJ-61</strain>
    </source>
</reference>
<dbReference type="Pfam" id="PF13412">
    <property type="entry name" value="HTH_24"/>
    <property type="match status" value="1"/>
</dbReference>
<dbReference type="KEGG" id="ehn:H9Q80_04690"/>
<dbReference type="PANTHER" id="PTHR30595">
    <property type="entry name" value="GLPR-RELATED TRANSCRIPTIONAL REPRESSOR"/>
    <property type="match status" value="1"/>
</dbReference>
<dbReference type="InterPro" id="IPR036390">
    <property type="entry name" value="WH_DNA-bd_sf"/>
</dbReference>
<dbReference type="Proteomes" id="UP000515856">
    <property type="component" value="Chromosome"/>
</dbReference>
<dbReference type="InterPro" id="IPR038475">
    <property type="entry name" value="RecG_C_sf"/>
</dbReference>
<dbReference type="Pfam" id="PF04326">
    <property type="entry name" value="SLFN_AlbA_2"/>
    <property type="match status" value="1"/>
</dbReference>
<dbReference type="EMBL" id="CP060636">
    <property type="protein sequence ID" value="QNM13253.1"/>
    <property type="molecule type" value="Genomic_DNA"/>
</dbReference>
<accession>A0A7G9GR21</accession>
<organism evidence="2 3">
    <name type="scientific">[Eubacterium] hominis</name>
    <dbReference type="NCBI Taxonomy" id="2764325"/>
    <lineage>
        <taxon>Bacteria</taxon>
        <taxon>Bacillati</taxon>
        <taxon>Bacillota</taxon>
        <taxon>Erysipelotrichia</taxon>
        <taxon>Erysipelotrichales</taxon>
        <taxon>Erysipelotrichaceae</taxon>
        <taxon>Amedibacillus</taxon>
    </lineage>
</organism>
<dbReference type="Gene3D" id="1.10.10.10">
    <property type="entry name" value="Winged helix-like DNA-binding domain superfamily/Winged helix DNA-binding domain"/>
    <property type="match status" value="1"/>
</dbReference>
<dbReference type="Gene3D" id="3.30.565.60">
    <property type="match status" value="1"/>
</dbReference>
<dbReference type="InterPro" id="IPR038461">
    <property type="entry name" value="Schlafen_AlbA_2_dom_sf"/>
</dbReference>
<keyword evidence="3" id="KW-1185">Reference proteome</keyword>
<dbReference type="Gene3D" id="3.30.950.30">
    <property type="entry name" value="Schlafen, AAA domain"/>
    <property type="match status" value="1"/>
</dbReference>
<dbReference type="InterPro" id="IPR007421">
    <property type="entry name" value="Schlafen_AlbA_2_dom"/>
</dbReference>
<dbReference type="SUPFAM" id="SSF46785">
    <property type="entry name" value="Winged helix' DNA-binding domain"/>
    <property type="match status" value="1"/>
</dbReference>
<protein>
    <submittedName>
        <fullName evidence="2">Putative DNA binding domain-containing protein</fullName>
    </submittedName>
</protein>
<gene>
    <name evidence="2" type="ORF">H9Q80_04690</name>
</gene>
<name>A0A7G9GR21_9FIRM</name>
<dbReference type="PANTHER" id="PTHR30595:SF6">
    <property type="entry name" value="SCHLAFEN ALBA-2 DOMAIN-CONTAINING PROTEIN"/>
    <property type="match status" value="1"/>
</dbReference>
<dbReference type="RefSeq" id="WP_117454352.1">
    <property type="nucleotide sequence ID" value="NZ_CP060636.1"/>
</dbReference>
<evidence type="ECO:0000313" key="2">
    <source>
        <dbReference type="EMBL" id="QNM13253.1"/>
    </source>
</evidence>